<dbReference type="AlphaFoldDB" id="A0A9Q1IJF8"/>
<feature type="compositionally biased region" description="Low complexity" evidence="1">
    <location>
        <begin position="102"/>
        <end position="115"/>
    </location>
</feature>
<dbReference type="GO" id="GO:0006338">
    <property type="term" value="P:chromatin remodeling"/>
    <property type="evidence" value="ECO:0007669"/>
    <property type="project" value="InterPro"/>
</dbReference>
<reference evidence="2" key="1">
    <citation type="journal article" date="2023" name="Science">
        <title>Genome structures resolve the early diversification of teleost fishes.</title>
        <authorList>
            <person name="Parey E."/>
            <person name="Louis A."/>
            <person name="Montfort J."/>
            <person name="Bouchez O."/>
            <person name="Roques C."/>
            <person name="Iampietro C."/>
            <person name="Lluch J."/>
            <person name="Castinel A."/>
            <person name="Donnadieu C."/>
            <person name="Desvignes T."/>
            <person name="Floi Bucao C."/>
            <person name="Jouanno E."/>
            <person name="Wen M."/>
            <person name="Mejri S."/>
            <person name="Dirks R."/>
            <person name="Jansen H."/>
            <person name="Henkel C."/>
            <person name="Chen W.J."/>
            <person name="Zahm M."/>
            <person name="Cabau C."/>
            <person name="Klopp C."/>
            <person name="Thompson A.W."/>
            <person name="Robinson-Rechavi M."/>
            <person name="Braasch I."/>
            <person name="Lecointre G."/>
            <person name="Bobe J."/>
            <person name="Postlethwait J.H."/>
            <person name="Berthelot C."/>
            <person name="Roest Crollius H."/>
            <person name="Guiguen Y."/>
        </authorList>
    </citation>
    <scope>NUCLEOTIDE SEQUENCE</scope>
    <source>
        <strain evidence="2">WJC10195</strain>
    </source>
</reference>
<keyword evidence="3" id="KW-1185">Reference proteome</keyword>
<dbReference type="InterPro" id="IPR021906">
    <property type="entry name" value="BAF250/Osa"/>
</dbReference>
<name>A0A9Q1IJF8_SYNKA</name>
<evidence type="ECO:0000256" key="1">
    <source>
        <dbReference type="SAM" id="MobiDB-lite"/>
    </source>
</evidence>
<feature type="compositionally biased region" description="Polar residues" evidence="1">
    <location>
        <begin position="149"/>
        <end position="159"/>
    </location>
</feature>
<dbReference type="PANTHER" id="PTHR12656">
    <property type="entry name" value="BRG-1 ASSOCIATED FACTOR 250 BAF250"/>
    <property type="match status" value="1"/>
</dbReference>
<proteinExistence type="predicted"/>
<accession>A0A9Q1IJF8</accession>
<dbReference type="GO" id="GO:0006357">
    <property type="term" value="P:regulation of transcription by RNA polymerase II"/>
    <property type="evidence" value="ECO:0007669"/>
    <property type="project" value="TreeGrafter"/>
</dbReference>
<dbReference type="GO" id="GO:0031491">
    <property type="term" value="F:nucleosome binding"/>
    <property type="evidence" value="ECO:0007669"/>
    <property type="project" value="TreeGrafter"/>
</dbReference>
<feature type="compositionally biased region" description="Low complexity" evidence="1">
    <location>
        <begin position="182"/>
        <end position="194"/>
    </location>
</feature>
<dbReference type="GO" id="GO:0045893">
    <property type="term" value="P:positive regulation of DNA-templated transcription"/>
    <property type="evidence" value="ECO:0007669"/>
    <property type="project" value="TreeGrafter"/>
</dbReference>
<feature type="compositionally biased region" description="Low complexity" evidence="1">
    <location>
        <begin position="160"/>
        <end position="169"/>
    </location>
</feature>
<protein>
    <submittedName>
        <fullName evidence="2">Uncharacterized protein</fullName>
    </submittedName>
</protein>
<dbReference type="Proteomes" id="UP001152622">
    <property type="component" value="Chromosome 15"/>
</dbReference>
<dbReference type="GO" id="GO:0035060">
    <property type="term" value="C:brahma complex"/>
    <property type="evidence" value="ECO:0007669"/>
    <property type="project" value="InterPro"/>
</dbReference>
<dbReference type="GO" id="GO:0016514">
    <property type="term" value="C:SWI/SNF complex"/>
    <property type="evidence" value="ECO:0007669"/>
    <property type="project" value="InterPro"/>
</dbReference>
<evidence type="ECO:0000313" key="3">
    <source>
        <dbReference type="Proteomes" id="UP001152622"/>
    </source>
</evidence>
<feature type="region of interest" description="Disordered" evidence="1">
    <location>
        <begin position="77"/>
        <end position="196"/>
    </location>
</feature>
<evidence type="ECO:0000313" key="2">
    <source>
        <dbReference type="EMBL" id="KAJ8341714.1"/>
    </source>
</evidence>
<gene>
    <name evidence="2" type="ORF">SKAU_G00340050</name>
</gene>
<dbReference type="EMBL" id="JAINUF010000015">
    <property type="protein sequence ID" value="KAJ8341714.1"/>
    <property type="molecule type" value="Genomic_DNA"/>
</dbReference>
<organism evidence="2 3">
    <name type="scientific">Synaphobranchus kaupii</name>
    <name type="common">Kaup's arrowtooth eel</name>
    <dbReference type="NCBI Taxonomy" id="118154"/>
    <lineage>
        <taxon>Eukaryota</taxon>
        <taxon>Metazoa</taxon>
        <taxon>Chordata</taxon>
        <taxon>Craniata</taxon>
        <taxon>Vertebrata</taxon>
        <taxon>Euteleostomi</taxon>
        <taxon>Actinopterygii</taxon>
        <taxon>Neopterygii</taxon>
        <taxon>Teleostei</taxon>
        <taxon>Anguilliformes</taxon>
        <taxon>Synaphobranchidae</taxon>
        <taxon>Synaphobranchus</taxon>
    </lineage>
</organism>
<comment type="caution">
    <text evidence="2">The sequence shown here is derived from an EMBL/GenBank/DDBJ whole genome shotgun (WGS) entry which is preliminary data.</text>
</comment>
<sequence>MSQWQAAVRCSPGLAVAKIDNGANCVIEYPRVGPPMAPQNQGNQGNMSDVGPHCVLSQSPMPQERGFVPNMQRNPPMAQFGPQQSGPSMSPHPSQGGQMHHGMGTYQQSGSSGTYGPTGGQFGPQGNFPRPPSYDGGPGANYSGPGPGVTNNLGTNAGSPMQGQGPGMPLSHGRAYSGTVGPSSPSIPQSSGPSVTPSLANINRKPQEAAATIMQAAANTTQGSVMFVGRLSSGSDRKCSVEAEIRGLLNILFWHQSGRLCQ</sequence>
<dbReference type="GO" id="GO:0005654">
    <property type="term" value="C:nucleoplasm"/>
    <property type="evidence" value="ECO:0007669"/>
    <property type="project" value="TreeGrafter"/>
</dbReference>
<feature type="compositionally biased region" description="Polar residues" evidence="1">
    <location>
        <begin position="81"/>
        <end position="97"/>
    </location>
</feature>
<dbReference type="PANTHER" id="PTHR12656:SF11">
    <property type="entry name" value="AT-RICH INTERACTIVE DOMAIN-CONTAINING PROTEIN 1B"/>
    <property type="match status" value="1"/>
</dbReference>
<dbReference type="GO" id="GO:0071565">
    <property type="term" value="C:nBAF complex"/>
    <property type="evidence" value="ECO:0007669"/>
    <property type="project" value="TreeGrafter"/>
</dbReference>
<dbReference type="OrthoDB" id="8709537at2759"/>